<keyword evidence="3" id="KW-1185">Reference proteome</keyword>
<proteinExistence type="predicted"/>
<sequence length="405" mass="45742">MDPSTPIHRRGDDEDPLDDLAAFHAQIALADQAIFAERARQLAEEAEDDLASEVEFEYLEEDDFPPLGEPVPSDEQVELYWRLKRMLNIFPTAPNDARVVKSTVKEIIIRQVTLPRPRWAEFPLEERHVDRLRICLDNCHALRGTTPTGADDLRGGYFSNTGHFYHQKPAYAHDLFAHGFKVGAQQHTCGFSQHFGAKMRQLCSSPEEAAFVSQLGNSESAYCFARDPYIKDYHQPDGFFSHDVSVNYGVCLELVNSHKRARLADLADFYLHKSVRETQVLIAVDFDEDQSKRVVLSTWRRDGDGLKMHVQDIRDEDGTLVPGNPLRIPMLDIAPPAIVPLSMRNKAIVFSVQELCQIMKDAEDGVAKVIEESERVPEIVPPPPSSPGDPSIMRNLMIPDERAPF</sequence>
<dbReference type="VEuPathDB" id="FungiDB:Z520_07804"/>
<dbReference type="EMBL" id="KN848077">
    <property type="protein sequence ID" value="KIX96538.1"/>
    <property type="molecule type" value="Genomic_DNA"/>
</dbReference>
<dbReference type="OrthoDB" id="3485856at2759"/>
<name>A0A0D2KIT5_9EURO</name>
<accession>A0A0D2KIT5</accession>
<reference evidence="2 3" key="1">
    <citation type="submission" date="2015-01" db="EMBL/GenBank/DDBJ databases">
        <title>The Genome Sequence of Fonsecaea multimorphosa CBS 102226.</title>
        <authorList>
            <consortium name="The Broad Institute Genomics Platform"/>
            <person name="Cuomo C."/>
            <person name="de Hoog S."/>
            <person name="Gorbushina A."/>
            <person name="Stielow B."/>
            <person name="Teixiera M."/>
            <person name="Abouelleil A."/>
            <person name="Chapman S.B."/>
            <person name="Priest M."/>
            <person name="Young S.K."/>
            <person name="Wortman J."/>
            <person name="Nusbaum C."/>
            <person name="Birren B."/>
        </authorList>
    </citation>
    <scope>NUCLEOTIDE SEQUENCE [LARGE SCALE GENOMIC DNA]</scope>
    <source>
        <strain evidence="2 3">CBS 102226</strain>
    </source>
</reference>
<gene>
    <name evidence="2" type="ORF">Z520_07804</name>
</gene>
<organism evidence="2 3">
    <name type="scientific">Fonsecaea multimorphosa CBS 102226</name>
    <dbReference type="NCBI Taxonomy" id="1442371"/>
    <lineage>
        <taxon>Eukaryota</taxon>
        <taxon>Fungi</taxon>
        <taxon>Dikarya</taxon>
        <taxon>Ascomycota</taxon>
        <taxon>Pezizomycotina</taxon>
        <taxon>Eurotiomycetes</taxon>
        <taxon>Chaetothyriomycetidae</taxon>
        <taxon>Chaetothyriales</taxon>
        <taxon>Herpotrichiellaceae</taxon>
        <taxon>Fonsecaea</taxon>
    </lineage>
</organism>
<protein>
    <submittedName>
        <fullName evidence="2">Uncharacterized protein</fullName>
    </submittedName>
</protein>
<dbReference type="Proteomes" id="UP000053411">
    <property type="component" value="Unassembled WGS sequence"/>
</dbReference>
<feature type="region of interest" description="Disordered" evidence="1">
    <location>
        <begin position="376"/>
        <end position="405"/>
    </location>
</feature>
<dbReference type="STRING" id="1442371.A0A0D2KIT5"/>
<dbReference type="AlphaFoldDB" id="A0A0D2KIT5"/>
<dbReference type="GeneID" id="27713550"/>
<evidence type="ECO:0000313" key="3">
    <source>
        <dbReference type="Proteomes" id="UP000053411"/>
    </source>
</evidence>
<evidence type="ECO:0000313" key="2">
    <source>
        <dbReference type="EMBL" id="KIX96538.1"/>
    </source>
</evidence>
<evidence type="ECO:0000256" key="1">
    <source>
        <dbReference type="SAM" id="MobiDB-lite"/>
    </source>
</evidence>
<dbReference type="RefSeq" id="XP_016630661.1">
    <property type="nucleotide sequence ID" value="XM_016778301.1"/>
</dbReference>